<sequence length="380" mass="38452">MTERRTLATTLAAAAVAALLSPALSAAPAHAASVATWDKVAQCESGGNWSINTGTHYGGLQFSASTWRAFGGEAYAPYAHQATKTEQILIAEKVLAGQGEGAWPRCGPAAGLGADDADPFPAPLPEAAPVSAVGDLTGDGKPDVLARAGTGSGSLYVYPGLGNGRFGTRIDNGSWAGIAQVSGTGDVTGDGHADVLAVEKASGKLYVYPGRSDGRLGHRVDNGGGWNGMRIAGTPDLDGDGRGDLVAVESATGRLLLYPGANDGHFGARLTIGTNWDSMSLVAGAGDLTGDGNNDVVAVEKATGKLFVYPGTGNGGLGSRIESGTNWDSINSVSGAGDYTGDGIHDLIARQSDGRLFVYPGTGSGKLGTRIDNGSGWNFS</sequence>
<feature type="signal peptide" evidence="4">
    <location>
        <begin position="1"/>
        <end position="31"/>
    </location>
</feature>
<gene>
    <name evidence="6" type="ORF">DEJ50_32715</name>
</gene>
<dbReference type="Gene3D" id="1.10.530.10">
    <property type="match status" value="1"/>
</dbReference>
<evidence type="ECO:0000259" key="5">
    <source>
        <dbReference type="Pfam" id="PF06737"/>
    </source>
</evidence>
<comment type="similarity">
    <text evidence="1">Belongs to the transglycosylase family. Rpf subfamily.</text>
</comment>
<dbReference type="RefSeq" id="WP_150211650.1">
    <property type="nucleotide sequence ID" value="NZ_CP029190.1"/>
</dbReference>
<feature type="chain" id="PRO_5024879379" evidence="4">
    <location>
        <begin position="32"/>
        <end position="380"/>
    </location>
</feature>
<dbReference type="SUPFAM" id="SSF69318">
    <property type="entry name" value="Integrin alpha N-terminal domain"/>
    <property type="match status" value="1"/>
</dbReference>
<evidence type="ECO:0000313" key="7">
    <source>
        <dbReference type="Proteomes" id="UP000325211"/>
    </source>
</evidence>
<dbReference type="AlphaFoldDB" id="A0A5P2D9Q8"/>
<name>A0A5P2D9Q8_STRVZ</name>
<reference evidence="6 7" key="1">
    <citation type="submission" date="2018-05" db="EMBL/GenBank/DDBJ databases">
        <title>Streptomyces venezuelae.</title>
        <authorList>
            <person name="Kim W."/>
            <person name="Lee N."/>
            <person name="Cho B.-K."/>
        </authorList>
    </citation>
    <scope>NUCLEOTIDE SEQUENCE [LARGE SCALE GENOMIC DNA]</scope>
    <source>
        <strain evidence="6 7">ATCC 21782</strain>
    </source>
</reference>
<dbReference type="InterPro" id="IPR006311">
    <property type="entry name" value="TAT_signal"/>
</dbReference>
<dbReference type="Pfam" id="PF06737">
    <property type="entry name" value="Transglycosylas"/>
    <property type="match status" value="1"/>
</dbReference>
<accession>A0A5P2D9Q8</accession>
<keyword evidence="2 4" id="KW-0732">Signal</keyword>
<dbReference type="InterPro" id="IPR013517">
    <property type="entry name" value="FG-GAP"/>
</dbReference>
<dbReference type="Proteomes" id="UP000325211">
    <property type="component" value="Chromosome"/>
</dbReference>
<protein>
    <submittedName>
        <fullName evidence="6">ATP/GTP-binding protein</fullName>
    </submittedName>
</protein>
<dbReference type="GO" id="GO:0016787">
    <property type="term" value="F:hydrolase activity"/>
    <property type="evidence" value="ECO:0007669"/>
    <property type="project" value="UniProtKB-KW"/>
</dbReference>
<dbReference type="PROSITE" id="PS51318">
    <property type="entry name" value="TAT"/>
    <property type="match status" value="1"/>
</dbReference>
<feature type="domain" description="Resuscitation-promoting factor core lysozyme-like" evidence="5">
    <location>
        <begin position="32"/>
        <end position="106"/>
    </location>
</feature>
<proteinExistence type="inferred from homology"/>
<dbReference type="PANTHER" id="PTHR44103">
    <property type="entry name" value="PROPROTEIN CONVERTASE P"/>
    <property type="match status" value="1"/>
</dbReference>
<dbReference type="Pfam" id="PF13517">
    <property type="entry name" value="FG-GAP_3"/>
    <property type="match status" value="2"/>
</dbReference>
<dbReference type="PANTHER" id="PTHR44103:SF1">
    <property type="entry name" value="PROPROTEIN CONVERTASE P"/>
    <property type="match status" value="1"/>
</dbReference>
<dbReference type="InterPro" id="IPR028994">
    <property type="entry name" value="Integrin_alpha_N"/>
</dbReference>
<dbReference type="InterPro" id="IPR023346">
    <property type="entry name" value="Lysozyme-like_dom_sf"/>
</dbReference>
<evidence type="ECO:0000256" key="4">
    <source>
        <dbReference type="SAM" id="SignalP"/>
    </source>
</evidence>
<evidence type="ECO:0000256" key="3">
    <source>
        <dbReference type="ARBA" id="ARBA00022801"/>
    </source>
</evidence>
<evidence type="ECO:0000313" key="6">
    <source>
        <dbReference type="EMBL" id="QES51902.1"/>
    </source>
</evidence>
<keyword evidence="3" id="KW-0378">Hydrolase</keyword>
<dbReference type="Gene3D" id="2.130.10.130">
    <property type="entry name" value="Integrin alpha, N-terminal"/>
    <property type="match status" value="2"/>
</dbReference>
<dbReference type="SUPFAM" id="SSF53955">
    <property type="entry name" value="Lysozyme-like"/>
    <property type="match status" value="1"/>
</dbReference>
<evidence type="ECO:0000256" key="2">
    <source>
        <dbReference type="ARBA" id="ARBA00022729"/>
    </source>
</evidence>
<dbReference type="CDD" id="cd13925">
    <property type="entry name" value="RPF"/>
    <property type="match status" value="1"/>
</dbReference>
<dbReference type="InterPro" id="IPR010618">
    <property type="entry name" value="RPF"/>
</dbReference>
<dbReference type="EMBL" id="CP029190">
    <property type="protein sequence ID" value="QES51902.1"/>
    <property type="molecule type" value="Genomic_DNA"/>
</dbReference>
<dbReference type="OrthoDB" id="9815928at2"/>
<organism evidence="6 7">
    <name type="scientific">Streptomyces venezuelae</name>
    <dbReference type="NCBI Taxonomy" id="54571"/>
    <lineage>
        <taxon>Bacteria</taxon>
        <taxon>Bacillati</taxon>
        <taxon>Actinomycetota</taxon>
        <taxon>Actinomycetes</taxon>
        <taxon>Kitasatosporales</taxon>
        <taxon>Streptomycetaceae</taxon>
        <taxon>Streptomyces</taxon>
    </lineage>
</organism>
<evidence type="ECO:0000256" key="1">
    <source>
        <dbReference type="ARBA" id="ARBA00010830"/>
    </source>
</evidence>